<dbReference type="GO" id="GO:0016491">
    <property type="term" value="F:oxidoreductase activity"/>
    <property type="evidence" value="ECO:0007669"/>
    <property type="project" value="UniProtKB-KW"/>
</dbReference>
<dbReference type="Proteomes" id="UP000468928">
    <property type="component" value="Unassembled WGS sequence"/>
</dbReference>
<dbReference type="PIRSF" id="PIRSF000103">
    <property type="entry name" value="HIBADH"/>
    <property type="match status" value="1"/>
</dbReference>
<dbReference type="InterPro" id="IPR013328">
    <property type="entry name" value="6PGD_dom2"/>
</dbReference>
<gene>
    <name evidence="5" type="ORF">GV789_12800</name>
    <name evidence="6" type="ORF">GV794_16930</name>
</gene>
<evidence type="ECO:0000256" key="2">
    <source>
        <dbReference type="ARBA" id="ARBA00023002"/>
    </source>
</evidence>
<comment type="similarity">
    <text evidence="1">Belongs to the HIBADH-related family.</text>
</comment>
<dbReference type="PANTHER" id="PTHR43580">
    <property type="entry name" value="OXIDOREDUCTASE GLYR1-RELATED"/>
    <property type="match status" value="1"/>
</dbReference>
<name>A0A6P1D5I7_9NOCA</name>
<evidence type="ECO:0000313" key="8">
    <source>
        <dbReference type="Proteomes" id="UP000470876"/>
    </source>
</evidence>
<dbReference type="PANTHER" id="PTHR43580:SF2">
    <property type="entry name" value="CYTOKINE-LIKE NUCLEAR FACTOR N-PAC"/>
    <property type="match status" value="1"/>
</dbReference>
<feature type="domain" description="6-phosphogluconate dehydrogenase NADP-binding" evidence="3">
    <location>
        <begin position="13"/>
        <end position="160"/>
    </location>
</feature>
<dbReference type="Pfam" id="PF03446">
    <property type="entry name" value="NAD_binding_2"/>
    <property type="match status" value="1"/>
</dbReference>
<dbReference type="GO" id="GO:0050661">
    <property type="term" value="F:NADP binding"/>
    <property type="evidence" value="ECO:0007669"/>
    <property type="project" value="InterPro"/>
</dbReference>
<dbReference type="InterPro" id="IPR051265">
    <property type="entry name" value="HIBADH-related_NP60_sf"/>
</dbReference>
<evidence type="ECO:0000313" key="5">
    <source>
        <dbReference type="EMBL" id="NEW45328.1"/>
    </source>
</evidence>
<dbReference type="InterPro" id="IPR048666">
    <property type="entry name" value="RedAm-like_C"/>
</dbReference>
<dbReference type="Gene3D" id="3.40.50.720">
    <property type="entry name" value="NAD(P)-binding Rossmann-like Domain"/>
    <property type="match status" value="1"/>
</dbReference>
<dbReference type="EMBL" id="JAAGUX010000028">
    <property type="protein sequence ID" value="NEW57328.1"/>
    <property type="molecule type" value="Genomic_DNA"/>
</dbReference>
<dbReference type="Gene3D" id="1.10.1040.10">
    <property type="entry name" value="N-(1-d-carboxylethyl)-l-norvaline Dehydrogenase, domain 2"/>
    <property type="match status" value="1"/>
</dbReference>
<dbReference type="EMBL" id="JAAGUZ010000029">
    <property type="protein sequence ID" value="NEW45328.1"/>
    <property type="molecule type" value="Genomic_DNA"/>
</dbReference>
<dbReference type="AlphaFoldDB" id="A0A6P1D5I7"/>
<dbReference type="Proteomes" id="UP000470876">
    <property type="component" value="Unassembled WGS sequence"/>
</dbReference>
<evidence type="ECO:0000313" key="6">
    <source>
        <dbReference type="EMBL" id="NEW57328.1"/>
    </source>
</evidence>
<accession>A0A6P1D5I7</accession>
<dbReference type="InterPro" id="IPR006115">
    <property type="entry name" value="6PGDH_NADP-bd"/>
</dbReference>
<evidence type="ECO:0000259" key="3">
    <source>
        <dbReference type="Pfam" id="PF03446"/>
    </source>
</evidence>
<evidence type="ECO:0000259" key="4">
    <source>
        <dbReference type="Pfam" id="PF21761"/>
    </source>
</evidence>
<dbReference type="InterPro" id="IPR036291">
    <property type="entry name" value="NAD(P)-bd_dom_sf"/>
</dbReference>
<dbReference type="Pfam" id="PF21761">
    <property type="entry name" value="RedAm-like_C"/>
    <property type="match status" value="1"/>
</dbReference>
<evidence type="ECO:0000256" key="1">
    <source>
        <dbReference type="ARBA" id="ARBA00009080"/>
    </source>
</evidence>
<dbReference type="InterPro" id="IPR015815">
    <property type="entry name" value="HIBADH-related"/>
</dbReference>
<organism evidence="5 7">
    <name type="scientific">Nocardia cyriacigeorgica</name>
    <dbReference type="NCBI Taxonomy" id="135487"/>
    <lineage>
        <taxon>Bacteria</taxon>
        <taxon>Bacillati</taxon>
        <taxon>Actinomycetota</taxon>
        <taxon>Actinomycetes</taxon>
        <taxon>Mycobacteriales</taxon>
        <taxon>Nocardiaceae</taxon>
        <taxon>Nocardia</taxon>
    </lineage>
</organism>
<evidence type="ECO:0000313" key="7">
    <source>
        <dbReference type="Proteomes" id="UP000468928"/>
    </source>
</evidence>
<protein>
    <submittedName>
        <fullName evidence="5">NAD(P)-dependent oxidoreductase</fullName>
    </submittedName>
</protein>
<sequence length="296" mass="31823">MHIVSRHSATRSVTVIGLGPMGQAIARAYLDDGVAVTVWNRTAAKTDAMVDLGAIRADSVADALAASEVIVLSLTHYEAMYDVLTPVADQLNGKVVVNLSSDSPENTRRAAAWVRSRCGRFLAGGVMAQPAELAGPTAYVFYSGPEEVFDKHRDLLRPLGVPEYLGSDDGLAQLYYQAMFALFTPLLLGYEQAMAIIERSGSEISRFLPYAQRSLGSVAELYAAWSGRAEAGDWGDLAHLRMMDAGARHVVETGAAAGVDTTLAETVSAYWRRAIAESVEAGTPIPTFRLFRGHTV</sequence>
<reference evidence="7 8" key="1">
    <citation type="submission" date="2020-01" db="EMBL/GenBank/DDBJ databases">
        <title>Genetics and antimicrobial susceptibilities of Nocardia species isolated from the soil; a comparison with species isolated from humans.</title>
        <authorList>
            <person name="Carrasco G."/>
            <person name="Monzon S."/>
            <person name="Sansegundo M."/>
            <person name="Garcia E."/>
            <person name="Garrido N."/>
            <person name="Medina M.J."/>
            <person name="Villalon P."/>
            <person name="Ramirez-Arocha A.C."/>
            <person name="Jimenez P."/>
            <person name="Cuesta I."/>
            <person name="Valdezate S."/>
        </authorList>
    </citation>
    <scope>NUCLEOTIDE SEQUENCE [LARGE SCALE GENOMIC DNA]</scope>
    <source>
        <strain evidence="5 7">CNM20110639</strain>
        <strain evidence="6 8">CNM20110649</strain>
    </source>
</reference>
<keyword evidence="2" id="KW-0560">Oxidoreductase</keyword>
<proteinExistence type="inferred from homology"/>
<feature type="domain" description="NADPH-dependent reductive aminase-like C-terminal" evidence="4">
    <location>
        <begin position="168"/>
        <end position="279"/>
    </location>
</feature>
<comment type="caution">
    <text evidence="5">The sequence shown here is derived from an EMBL/GenBank/DDBJ whole genome shotgun (WGS) entry which is preliminary data.</text>
</comment>
<dbReference type="SUPFAM" id="SSF51735">
    <property type="entry name" value="NAD(P)-binding Rossmann-fold domains"/>
    <property type="match status" value="1"/>
</dbReference>
<keyword evidence="8" id="KW-1185">Reference proteome</keyword>